<feature type="domain" description="VOC" evidence="1">
    <location>
        <begin position="13"/>
        <end position="122"/>
    </location>
</feature>
<sequence>MGEGNPVELFNMHVAHVGINAKDPHEAQRIAKQFELLLGLTPRETPISFFSDTLVETMKQNGRGEHGHIGLAVNDTAAAEAWLRERGVEFIEESRVLNEDGSTFLIYLKDQIGGFAIHLSQGK</sequence>
<organism evidence="2 3">
    <name type="scientific">Collinsella acetigenes</name>
    <dbReference type="NCBI Taxonomy" id="2713419"/>
    <lineage>
        <taxon>Bacteria</taxon>
        <taxon>Bacillati</taxon>
        <taxon>Actinomycetota</taxon>
        <taxon>Coriobacteriia</taxon>
        <taxon>Coriobacteriales</taxon>
        <taxon>Coriobacteriaceae</taxon>
        <taxon>Collinsella</taxon>
    </lineage>
</organism>
<gene>
    <name evidence="2" type="ORF">HF320_00915</name>
</gene>
<dbReference type="InterPro" id="IPR037523">
    <property type="entry name" value="VOC_core"/>
</dbReference>
<dbReference type="Proteomes" id="UP000546970">
    <property type="component" value="Unassembled WGS sequence"/>
</dbReference>
<dbReference type="CDD" id="cd06587">
    <property type="entry name" value="VOC"/>
    <property type="match status" value="1"/>
</dbReference>
<dbReference type="SUPFAM" id="SSF54593">
    <property type="entry name" value="Glyoxalase/Bleomycin resistance protein/Dihydroxybiphenyl dioxygenase"/>
    <property type="match status" value="1"/>
</dbReference>
<evidence type="ECO:0000313" key="2">
    <source>
        <dbReference type="EMBL" id="NMF54899.1"/>
    </source>
</evidence>
<evidence type="ECO:0000259" key="1">
    <source>
        <dbReference type="PROSITE" id="PS51819"/>
    </source>
</evidence>
<dbReference type="EMBL" id="JABBCP010000001">
    <property type="protein sequence ID" value="NMF54899.1"/>
    <property type="molecule type" value="Genomic_DNA"/>
</dbReference>
<name>A0A7X9UAG4_9ACTN</name>
<accession>A0A7X9UAG4</accession>
<dbReference type="Gene3D" id="3.10.180.10">
    <property type="entry name" value="2,3-Dihydroxybiphenyl 1,2-Dioxygenase, domain 1"/>
    <property type="match status" value="1"/>
</dbReference>
<protein>
    <submittedName>
        <fullName evidence="2">VOC family protein</fullName>
    </submittedName>
</protein>
<dbReference type="PROSITE" id="PS51819">
    <property type="entry name" value="VOC"/>
    <property type="match status" value="1"/>
</dbReference>
<dbReference type="InterPro" id="IPR029068">
    <property type="entry name" value="Glyas_Bleomycin-R_OHBP_Dase"/>
</dbReference>
<proteinExistence type="predicted"/>
<evidence type="ECO:0000313" key="3">
    <source>
        <dbReference type="Proteomes" id="UP000546970"/>
    </source>
</evidence>
<dbReference type="AlphaFoldDB" id="A0A7X9UAG4"/>
<reference evidence="2 3" key="1">
    <citation type="submission" date="2020-04" db="EMBL/GenBank/DDBJ databases">
        <title>Collinsella sp. KGMB02528 nov., an anaerobic actinobacterium isolated from human feces.</title>
        <authorList>
            <person name="Han K.-I."/>
            <person name="Eom M.K."/>
            <person name="Kim J.-S."/>
            <person name="Lee K.C."/>
            <person name="Suh M.K."/>
            <person name="Park S.-H."/>
            <person name="Lee J.H."/>
            <person name="Kang S.W."/>
            <person name="Park J.-E."/>
            <person name="Oh B.S."/>
            <person name="Yu S.Y."/>
            <person name="Choi S.-H."/>
            <person name="Lee D.H."/>
            <person name="Yoon H."/>
            <person name="Kim B.-Y."/>
            <person name="Lee J.H."/>
            <person name="Lee J.-S."/>
        </authorList>
    </citation>
    <scope>NUCLEOTIDE SEQUENCE [LARGE SCALE GENOMIC DNA]</scope>
    <source>
        <strain evidence="2 3">KGMB02528</strain>
    </source>
</reference>
<keyword evidence="3" id="KW-1185">Reference proteome</keyword>
<comment type="caution">
    <text evidence="2">The sequence shown here is derived from an EMBL/GenBank/DDBJ whole genome shotgun (WGS) entry which is preliminary data.</text>
</comment>